<evidence type="ECO:0000313" key="1">
    <source>
        <dbReference type="EMBL" id="TQV75235.1"/>
    </source>
</evidence>
<dbReference type="RefSeq" id="WP_142941851.1">
    <property type="nucleotide sequence ID" value="NZ_VIKR01000002.1"/>
</dbReference>
<evidence type="ECO:0000313" key="2">
    <source>
        <dbReference type="Proteomes" id="UP000317839"/>
    </source>
</evidence>
<reference evidence="1 2" key="1">
    <citation type="submission" date="2019-06" db="EMBL/GenBank/DDBJ databases">
        <title>Draft genome of Aliikangiella marina GYP-15.</title>
        <authorList>
            <person name="Wang G."/>
        </authorList>
    </citation>
    <scope>NUCLEOTIDE SEQUENCE [LARGE SCALE GENOMIC DNA]</scope>
    <source>
        <strain evidence="1 2">GYP-15</strain>
    </source>
</reference>
<dbReference type="OrthoDB" id="7098458at2"/>
<gene>
    <name evidence="1" type="ORF">FLL45_09880</name>
</gene>
<name>A0A545TDE8_9GAMM</name>
<accession>A0A545TDE8</accession>
<dbReference type="AlphaFoldDB" id="A0A545TDE8"/>
<organism evidence="1 2">
    <name type="scientific">Aliikangiella marina</name>
    <dbReference type="NCBI Taxonomy" id="1712262"/>
    <lineage>
        <taxon>Bacteria</taxon>
        <taxon>Pseudomonadati</taxon>
        <taxon>Pseudomonadota</taxon>
        <taxon>Gammaproteobacteria</taxon>
        <taxon>Oceanospirillales</taxon>
        <taxon>Pleioneaceae</taxon>
        <taxon>Aliikangiella</taxon>
    </lineage>
</organism>
<keyword evidence="2" id="KW-1185">Reference proteome</keyword>
<sequence length="101" mass="11575">MGSIKEKNEIAKRGLSLASELDKLSKKYHVKSDIHEMLAWEADILRAKSRNLVEDCGVKENLRLSAFPINSDSNADKELSDISVKVKKFHDDYRIIKDSHY</sequence>
<dbReference type="Proteomes" id="UP000317839">
    <property type="component" value="Unassembled WGS sequence"/>
</dbReference>
<proteinExistence type="predicted"/>
<dbReference type="EMBL" id="VIKR01000002">
    <property type="protein sequence ID" value="TQV75235.1"/>
    <property type="molecule type" value="Genomic_DNA"/>
</dbReference>
<comment type="caution">
    <text evidence="1">The sequence shown here is derived from an EMBL/GenBank/DDBJ whole genome shotgun (WGS) entry which is preliminary data.</text>
</comment>
<protein>
    <submittedName>
        <fullName evidence="1">Uncharacterized protein</fullName>
    </submittedName>
</protein>